<dbReference type="AlphaFoldDB" id="A0A9W8C306"/>
<accession>A0A9W8C306</accession>
<name>A0A9W8C306_TRIRA</name>
<keyword evidence="1" id="KW-1133">Transmembrane helix</keyword>
<feature type="transmembrane region" description="Helical" evidence="1">
    <location>
        <begin position="88"/>
        <end position="107"/>
    </location>
</feature>
<evidence type="ECO:0000313" key="2">
    <source>
        <dbReference type="EMBL" id="KAI7806576.1"/>
    </source>
</evidence>
<evidence type="ECO:0000313" key="3">
    <source>
        <dbReference type="Proteomes" id="UP001059041"/>
    </source>
</evidence>
<organism evidence="2 3">
    <name type="scientific">Triplophysa rosa</name>
    <name type="common">Cave loach</name>
    <dbReference type="NCBI Taxonomy" id="992332"/>
    <lineage>
        <taxon>Eukaryota</taxon>
        <taxon>Metazoa</taxon>
        <taxon>Chordata</taxon>
        <taxon>Craniata</taxon>
        <taxon>Vertebrata</taxon>
        <taxon>Euteleostomi</taxon>
        <taxon>Actinopterygii</taxon>
        <taxon>Neopterygii</taxon>
        <taxon>Teleostei</taxon>
        <taxon>Ostariophysi</taxon>
        <taxon>Cypriniformes</taxon>
        <taxon>Nemacheilidae</taxon>
        <taxon>Triplophysa</taxon>
    </lineage>
</organism>
<feature type="transmembrane region" description="Helical" evidence="1">
    <location>
        <begin position="36"/>
        <end position="58"/>
    </location>
</feature>
<gene>
    <name evidence="2" type="ORF">IRJ41_008393</name>
</gene>
<keyword evidence="3" id="KW-1185">Reference proteome</keyword>
<dbReference type="EMBL" id="JAFHDT010000008">
    <property type="protein sequence ID" value="KAI7806576.1"/>
    <property type="molecule type" value="Genomic_DNA"/>
</dbReference>
<keyword evidence="1" id="KW-0812">Transmembrane</keyword>
<sequence length="204" mass="21933">MDFIKALIPAITNIVLSVSALHAAHHLFKDHRASALGFLLIGCSSFLSVLSPTSQPIISLQKDLEWAGETLGPALSTFDFLWLSEDHFTARILLIGSTLLLMLSNWLSPDGLMFMSCCLAFSSLSCSLTVCAFAENAAGAVGIIALSLSLFVSQRSRMGSLGSLISPEVTVGLLGWALKVIMALGCWTTRKALNKFLLDLKGWD</sequence>
<feature type="transmembrane region" description="Helical" evidence="1">
    <location>
        <begin position="164"/>
        <end position="187"/>
    </location>
</feature>
<comment type="caution">
    <text evidence="2">The sequence shown here is derived from an EMBL/GenBank/DDBJ whole genome shotgun (WGS) entry which is preliminary data.</text>
</comment>
<proteinExistence type="predicted"/>
<keyword evidence="1" id="KW-0472">Membrane</keyword>
<feature type="transmembrane region" description="Helical" evidence="1">
    <location>
        <begin position="6"/>
        <end position="24"/>
    </location>
</feature>
<dbReference type="Proteomes" id="UP001059041">
    <property type="component" value="Linkage Group LG8"/>
</dbReference>
<reference evidence="2" key="1">
    <citation type="submission" date="2021-02" db="EMBL/GenBank/DDBJ databases">
        <title>Comparative genomics reveals that relaxation of natural selection precedes convergent phenotypic evolution of cavefish.</title>
        <authorList>
            <person name="Peng Z."/>
        </authorList>
    </citation>
    <scope>NUCLEOTIDE SEQUENCE</scope>
    <source>
        <tissue evidence="2">Muscle</tissue>
    </source>
</reference>
<feature type="transmembrane region" description="Helical" evidence="1">
    <location>
        <begin position="119"/>
        <end position="152"/>
    </location>
</feature>
<evidence type="ECO:0000256" key="1">
    <source>
        <dbReference type="SAM" id="Phobius"/>
    </source>
</evidence>
<protein>
    <submittedName>
        <fullName evidence="2">Uncharacterized protein</fullName>
    </submittedName>
</protein>